<dbReference type="Proteomes" id="UP000638313">
    <property type="component" value="Unassembled WGS sequence"/>
</dbReference>
<accession>A0A919EDC8</accession>
<evidence type="ECO:0000313" key="1">
    <source>
        <dbReference type="EMBL" id="GHF47315.1"/>
    </source>
</evidence>
<protein>
    <submittedName>
        <fullName evidence="1">Uncharacterized protein</fullName>
    </submittedName>
</protein>
<dbReference type="RefSeq" id="WP_190130117.1">
    <property type="nucleotide sequence ID" value="NZ_BNBD01000005.1"/>
</dbReference>
<dbReference type="EMBL" id="BNBD01000005">
    <property type="protein sequence ID" value="GHF47315.1"/>
    <property type="molecule type" value="Genomic_DNA"/>
</dbReference>
<proteinExistence type="predicted"/>
<evidence type="ECO:0000313" key="2">
    <source>
        <dbReference type="Proteomes" id="UP000638313"/>
    </source>
</evidence>
<reference evidence="1" key="2">
    <citation type="submission" date="2020-09" db="EMBL/GenBank/DDBJ databases">
        <authorList>
            <person name="Sun Q."/>
            <person name="Ohkuma M."/>
        </authorList>
    </citation>
    <scope>NUCLEOTIDE SEQUENCE</scope>
    <source>
        <strain evidence="1">JCM 4059</strain>
    </source>
</reference>
<comment type="caution">
    <text evidence="1">The sequence shown here is derived from an EMBL/GenBank/DDBJ whole genome shotgun (WGS) entry which is preliminary data.</text>
</comment>
<name>A0A919EDC8_9ACTN</name>
<sequence length="95" mass="10116">MFAQNGAGGMVASWLVREGRPLADQPVVFLGSEGETAVLAPDMAGFRRVLADGFSPHEAFYGRDEPDGRHAAEAIVEAAAREFPNFEAAVEALLI</sequence>
<reference evidence="1" key="1">
    <citation type="journal article" date="2014" name="Int. J. Syst. Evol. Microbiol.">
        <title>Complete genome sequence of Corynebacterium casei LMG S-19264T (=DSM 44701T), isolated from a smear-ripened cheese.</title>
        <authorList>
            <consortium name="US DOE Joint Genome Institute (JGI-PGF)"/>
            <person name="Walter F."/>
            <person name="Albersmeier A."/>
            <person name="Kalinowski J."/>
            <person name="Ruckert C."/>
        </authorList>
    </citation>
    <scope>NUCLEOTIDE SEQUENCE</scope>
    <source>
        <strain evidence="1">JCM 4059</strain>
    </source>
</reference>
<gene>
    <name evidence="1" type="ORF">GCM10010218_30820</name>
</gene>
<organism evidence="1 2">
    <name type="scientific">Streptomyces mashuensis</name>
    <dbReference type="NCBI Taxonomy" id="33904"/>
    <lineage>
        <taxon>Bacteria</taxon>
        <taxon>Bacillati</taxon>
        <taxon>Actinomycetota</taxon>
        <taxon>Actinomycetes</taxon>
        <taxon>Kitasatosporales</taxon>
        <taxon>Streptomycetaceae</taxon>
        <taxon>Streptomyces</taxon>
    </lineage>
</organism>
<dbReference type="AlphaFoldDB" id="A0A919EDC8"/>
<keyword evidence="2" id="KW-1185">Reference proteome</keyword>